<evidence type="ECO:0000313" key="2">
    <source>
        <dbReference type="EMBL" id="KAK0751400.1"/>
    </source>
</evidence>
<organism evidence="2 3">
    <name type="scientific">Schizothecium vesticola</name>
    <dbReference type="NCBI Taxonomy" id="314040"/>
    <lineage>
        <taxon>Eukaryota</taxon>
        <taxon>Fungi</taxon>
        <taxon>Dikarya</taxon>
        <taxon>Ascomycota</taxon>
        <taxon>Pezizomycotina</taxon>
        <taxon>Sordariomycetes</taxon>
        <taxon>Sordariomycetidae</taxon>
        <taxon>Sordariales</taxon>
        <taxon>Schizotheciaceae</taxon>
        <taxon>Schizothecium</taxon>
    </lineage>
</organism>
<dbReference type="Proteomes" id="UP001172155">
    <property type="component" value="Unassembled WGS sequence"/>
</dbReference>
<dbReference type="EMBL" id="JAUKUD010000002">
    <property type="protein sequence ID" value="KAK0751400.1"/>
    <property type="molecule type" value="Genomic_DNA"/>
</dbReference>
<evidence type="ECO:0000256" key="1">
    <source>
        <dbReference type="SAM" id="MobiDB-lite"/>
    </source>
</evidence>
<feature type="compositionally biased region" description="Polar residues" evidence="1">
    <location>
        <begin position="163"/>
        <end position="182"/>
    </location>
</feature>
<feature type="region of interest" description="Disordered" evidence="1">
    <location>
        <begin position="163"/>
        <end position="184"/>
    </location>
</feature>
<accession>A0AA40F5A3</accession>
<proteinExistence type="predicted"/>
<dbReference type="AlphaFoldDB" id="A0AA40F5A3"/>
<name>A0AA40F5A3_9PEZI</name>
<comment type="caution">
    <text evidence="2">The sequence shown here is derived from an EMBL/GenBank/DDBJ whole genome shotgun (WGS) entry which is preliminary data.</text>
</comment>
<evidence type="ECO:0000313" key="3">
    <source>
        <dbReference type="Proteomes" id="UP001172155"/>
    </source>
</evidence>
<gene>
    <name evidence="2" type="ORF">B0T18DRAFT_387531</name>
</gene>
<sequence length="456" mass="50692">MGLVMDTVSATARYLGDPPAAQRGTHSVTKREAIVIVTATATLYVFWPERLWIFKAVFNIALLGWVTALAFDAKEAGIEAWDGIPAWLKNYLGGGAIPGTSSPTKRLHVGKRENPGQFVLERLQEMINTIRTAQLTRDVWGVARVFLIHFLRAALHYLERAQESPSQHSPSVSPRSLTQSQPRCDAPPTQWYGILVRTPPVHGYGSFGPTTTPWDDMDMDAWHTPGPESLPWKSTSTSCFPPMTESLVADAHISFCIVKRSTWDSSNTSLSAKLATARYWDTRGQTEWRQGEKWPVYEVRKILGIEVLGVTEAKKEGDVLDVCQNHFTMLRRNWDYRNISWNDADFAILLAALVTGPKSTDKCKELFRTMETLRLEQLLVPRAQLSAGLATAMGAMAILGTGGLAAPFVGPMVLGKFGASGAKITQRDQLIWNQRLDAIRDLGHRFPQLQALFDDT</sequence>
<keyword evidence="3" id="KW-1185">Reference proteome</keyword>
<reference evidence="2" key="1">
    <citation type="submission" date="2023-06" db="EMBL/GenBank/DDBJ databases">
        <title>Genome-scale phylogeny and comparative genomics of the fungal order Sordariales.</title>
        <authorList>
            <consortium name="Lawrence Berkeley National Laboratory"/>
            <person name="Hensen N."/>
            <person name="Bonometti L."/>
            <person name="Westerberg I."/>
            <person name="Brannstrom I.O."/>
            <person name="Guillou S."/>
            <person name="Cros-Aarteil S."/>
            <person name="Calhoun S."/>
            <person name="Haridas S."/>
            <person name="Kuo A."/>
            <person name="Mondo S."/>
            <person name="Pangilinan J."/>
            <person name="Riley R."/>
            <person name="LaButti K."/>
            <person name="Andreopoulos B."/>
            <person name="Lipzen A."/>
            <person name="Chen C."/>
            <person name="Yanf M."/>
            <person name="Daum C."/>
            <person name="Ng V."/>
            <person name="Clum A."/>
            <person name="Steindorff A."/>
            <person name="Ohm R."/>
            <person name="Martin F."/>
            <person name="Silar P."/>
            <person name="Natvig D."/>
            <person name="Lalanne C."/>
            <person name="Gautier V."/>
            <person name="Ament-velasquez S.L."/>
            <person name="Kruys A."/>
            <person name="Hutchinson M.I."/>
            <person name="Powell A.J."/>
            <person name="Barry K."/>
            <person name="Miller A.N."/>
            <person name="Grigoriev I.V."/>
            <person name="Debuchy R."/>
            <person name="Gladieux P."/>
            <person name="Thoren M.H."/>
            <person name="Johannesson H."/>
        </authorList>
    </citation>
    <scope>NUCLEOTIDE SEQUENCE</scope>
    <source>
        <strain evidence="2">SMH3187-1</strain>
    </source>
</reference>
<protein>
    <submittedName>
        <fullName evidence="2">Uncharacterized protein</fullName>
    </submittedName>
</protein>